<evidence type="ECO:0000256" key="3">
    <source>
        <dbReference type="ARBA" id="ARBA00023295"/>
    </source>
</evidence>
<evidence type="ECO:0000313" key="7">
    <source>
        <dbReference type="Proteomes" id="UP000017836"/>
    </source>
</evidence>
<evidence type="ECO:0000313" key="6">
    <source>
        <dbReference type="EMBL" id="ERN09277.1"/>
    </source>
</evidence>
<dbReference type="OrthoDB" id="65569at2759"/>
<dbReference type="GO" id="GO:0008422">
    <property type="term" value="F:beta-glucosidase activity"/>
    <property type="evidence" value="ECO:0000318"/>
    <property type="project" value="GO_Central"/>
</dbReference>
<keyword evidence="3" id="KW-0326">Glycosidase</keyword>
<organism evidence="6 7">
    <name type="scientific">Amborella trichopoda</name>
    <dbReference type="NCBI Taxonomy" id="13333"/>
    <lineage>
        <taxon>Eukaryota</taxon>
        <taxon>Viridiplantae</taxon>
        <taxon>Streptophyta</taxon>
        <taxon>Embryophyta</taxon>
        <taxon>Tracheophyta</taxon>
        <taxon>Spermatophyta</taxon>
        <taxon>Magnoliopsida</taxon>
        <taxon>Amborellales</taxon>
        <taxon>Amborellaceae</taxon>
        <taxon>Amborella</taxon>
    </lineage>
</organism>
<dbReference type="PANTHER" id="PTHR10353:SF137">
    <property type="entry name" value="MYROSINASE 3-RELATED"/>
    <property type="match status" value="1"/>
</dbReference>
<gene>
    <name evidence="6" type="ORF">AMTR_s00149p00064300</name>
</gene>
<proteinExistence type="inferred from homology"/>
<dbReference type="PROSITE" id="PS00653">
    <property type="entry name" value="GLYCOSYL_HYDROL_F1_2"/>
    <property type="match status" value="1"/>
</dbReference>
<keyword evidence="7" id="KW-1185">Reference proteome</keyword>
<dbReference type="PANTHER" id="PTHR10353">
    <property type="entry name" value="GLYCOSYL HYDROLASE"/>
    <property type="match status" value="1"/>
</dbReference>
<dbReference type="Gramene" id="ERN09277">
    <property type="protein sequence ID" value="ERN09277"/>
    <property type="gene ID" value="AMTR_s00149p00064300"/>
</dbReference>
<dbReference type="AlphaFoldDB" id="W1PH07"/>
<evidence type="ECO:0000256" key="2">
    <source>
        <dbReference type="ARBA" id="ARBA00022801"/>
    </source>
</evidence>
<dbReference type="EMBL" id="KI393016">
    <property type="protein sequence ID" value="ERN09277.1"/>
    <property type="molecule type" value="Genomic_DNA"/>
</dbReference>
<dbReference type="InterPro" id="IPR033132">
    <property type="entry name" value="GH_1_N_CS"/>
</dbReference>
<dbReference type="Pfam" id="PF00232">
    <property type="entry name" value="Glyco_hydro_1"/>
    <property type="match status" value="1"/>
</dbReference>
<dbReference type="GO" id="GO:0005975">
    <property type="term" value="P:carbohydrate metabolic process"/>
    <property type="evidence" value="ECO:0007669"/>
    <property type="project" value="InterPro"/>
</dbReference>
<dbReference type="OMA" id="RVDYHIL"/>
<dbReference type="SUPFAM" id="SSF51445">
    <property type="entry name" value="(Trans)glycosidases"/>
    <property type="match status" value="1"/>
</dbReference>
<keyword evidence="5" id="KW-0732">Signal</keyword>
<name>W1PH07_AMBTC</name>
<evidence type="ECO:0000256" key="4">
    <source>
        <dbReference type="RuleBase" id="RU003690"/>
    </source>
</evidence>
<comment type="similarity">
    <text evidence="1 4">Belongs to the glycosyl hydrolase 1 family.</text>
</comment>
<evidence type="ECO:0000256" key="1">
    <source>
        <dbReference type="ARBA" id="ARBA00010838"/>
    </source>
</evidence>
<feature type="chain" id="PRO_5004807465" description="Beta-glucosidase" evidence="5">
    <location>
        <begin position="27"/>
        <end position="517"/>
    </location>
</feature>
<reference evidence="7" key="1">
    <citation type="journal article" date="2013" name="Science">
        <title>The Amborella genome and the evolution of flowering plants.</title>
        <authorList>
            <consortium name="Amborella Genome Project"/>
        </authorList>
    </citation>
    <scope>NUCLEOTIDE SEQUENCE [LARGE SCALE GENOMIC DNA]</scope>
</reference>
<dbReference type="InterPro" id="IPR001360">
    <property type="entry name" value="Glyco_hydro_1"/>
</dbReference>
<evidence type="ECO:0008006" key="8">
    <source>
        <dbReference type="Google" id="ProtNLM"/>
    </source>
</evidence>
<feature type="signal peptide" evidence="5">
    <location>
        <begin position="1"/>
        <end position="26"/>
    </location>
</feature>
<dbReference type="KEGG" id="atr:18437423"/>
<dbReference type="PRINTS" id="PR00131">
    <property type="entry name" value="GLHYDRLASE1"/>
</dbReference>
<accession>W1PH07</accession>
<dbReference type="FunFam" id="3.20.20.80:FF:000020">
    <property type="entry name" value="Beta-glucosidase 12"/>
    <property type="match status" value="1"/>
</dbReference>
<dbReference type="Proteomes" id="UP000017836">
    <property type="component" value="Unassembled WGS sequence"/>
</dbReference>
<dbReference type="HOGENOM" id="CLU_001859_1_0_1"/>
<dbReference type="eggNOG" id="KOG0626">
    <property type="taxonomic scope" value="Eukaryota"/>
</dbReference>
<evidence type="ECO:0000256" key="5">
    <source>
        <dbReference type="SAM" id="SignalP"/>
    </source>
</evidence>
<dbReference type="InterPro" id="IPR017853">
    <property type="entry name" value="GH"/>
</dbReference>
<dbReference type="Gene3D" id="3.20.20.80">
    <property type="entry name" value="Glycosidases"/>
    <property type="match status" value="1"/>
</dbReference>
<sequence>MKAIEATFRLLQVLIVLFAGLGQAKALEKRDFPEDFIFGAGTSAYQIEGGATEDGKGPSIWDTFTHKFPDKIDGGNNGDMAVDSYHRYKEDIQLGKEMGLDAYRFSISWTRILPKGKLRGGVSKEGIKHYNNLINELIDNGMMPLVTLFHWDLPQYLEDEYGGFLSSKIVVDFEDYANICFQEFGDRVKYWVTVNEPWTYSVRGYDLGISAPAHCSPSLGNCTQGNSATEPYQVAHNMLLAHAAAFSLYKDKYEAAQKGVIGISLSAHWYLPYSNTNGDHEAAYRAVDFMLGWALDPITRGDYPFSMRTYVGERLPRFTENQSHNLRGSFDFIGINYYTTHYASDIPYSSFSKAVSYSNDIHVDRTGMRNGIPIGPQGASTWLFVYPPGIKDLLVYIKERYNNPTIYITENGVDEYDNGTKPLEESLQDTIRKDCHYNHLLHIREAIRRGVRVKGYFFWSLLDNFEWEDGYSLRFGLYYVDYKNNLRRLPKLSARFFSRFLREKTTSLEEADLINTM</sequence>
<keyword evidence="2" id="KW-0378">Hydrolase</keyword>
<protein>
    <recommendedName>
        <fullName evidence="8">Beta-glucosidase</fullName>
    </recommendedName>
</protein>